<dbReference type="PROSITE" id="PS52050">
    <property type="entry name" value="WYL"/>
    <property type="match status" value="1"/>
</dbReference>
<sequence>MINSGKNGRVLSIYTKLCEGSIINKKEEATRYGVNDRSIQRDIEDIRTFFEQRFLEEGISNEVVFDKSVNGYRLERVNRAKLSNSEVLAICKIMLESRAFTRQELMPMLDKLLECCLPKNAHRSMTELIANEKFHYVEPQHKTVFGNILWDIGMAVKENRILQVDYQRVKGKAVVHRRLQPVAILFSEYYFYLAAFIDNKPADSAATGKQDLYPTIYRIDRMIDFQVLEERFVIPYKDRFEEGEFRKRVQFMYGGDLQQIKFRFKGESVEAVLDRLPTAKIMDETDGVYTISAEVFGKGIDMWLRSQGDLVELC</sequence>
<protein>
    <submittedName>
        <fullName evidence="2">WYL domain-containing protein</fullName>
    </submittedName>
</protein>
<feature type="domain" description="WYL" evidence="1">
    <location>
        <begin position="151"/>
        <end position="226"/>
    </location>
</feature>
<dbReference type="OrthoDB" id="86031at2"/>
<dbReference type="EMBL" id="MPTC01000004">
    <property type="protein sequence ID" value="OMD42652.1"/>
    <property type="molecule type" value="Genomic_DNA"/>
</dbReference>
<name>A0A1R0Y5T0_9BACL</name>
<accession>A0A1R0Y5T0</accession>
<evidence type="ECO:0000259" key="1">
    <source>
        <dbReference type="Pfam" id="PF13280"/>
    </source>
</evidence>
<gene>
    <name evidence="2" type="ORF">BSK52_07575</name>
</gene>
<reference evidence="2 3" key="1">
    <citation type="submission" date="2016-10" db="EMBL/GenBank/DDBJ databases">
        <title>Paenibacillus species isolates.</title>
        <authorList>
            <person name="Beno S.M."/>
        </authorList>
    </citation>
    <scope>NUCLEOTIDE SEQUENCE [LARGE SCALE GENOMIC DNA]</scope>
    <source>
        <strain evidence="2 3">FSL H7-0710</strain>
    </source>
</reference>
<comment type="caution">
    <text evidence="2">The sequence shown here is derived from an EMBL/GenBank/DDBJ whole genome shotgun (WGS) entry which is preliminary data.</text>
</comment>
<proteinExistence type="predicted"/>
<evidence type="ECO:0000313" key="3">
    <source>
        <dbReference type="Proteomes" id="UP000187439"/>
    </source>
</evidence>
<dbReference type="Pfam" id="PF13280">
    <property type="entry name" value="WYL"/>
    <property type="match status" value="1"/>
</dbReference>
<dbReference type="AlphaFoldDB" id="A0A1R0Y5T0"/>
<dbReference type="PANTHER" id="PTHR34580:SF1">
    <property type="entry name" value="PROTEIN PAFC"/>
    <property type="match status" value="1"/>
</dbReference>
<dbReference type="RefSeq" id="WP_076118139.1">
    <property type="nucleotide sequence ID" value="NZ_MPTC01000004.1"/>
</dbReference>
<dbReference type="Proteomes" id="UP000187439">
    <property type="component" value="Unassembled WGS sequence"/>
</dbReference>
<dbReference type="InterPro" id="IPR051534">
    <property type="entry name" value="CBASS_pafABC_assoc_protein"/>
</dbReference>
<evidence type="ECO:0000313" key="2">
    <source>
        <dbReference type="EMBL" id="OMD42652.1"/>
    </source>
</evidence>
<dbReference type="PANTHER" id="PTHR34580">
    <property type="match status" value="1"/>
</dbReference>
<organism evidence="2 3">
    <name type="scientific">Paenibacillus odorifer</name>
    <dbReference type="NCBI Taxonomy" id="189426"/>
    <lineage>
        <taxon>Bacteria</taxon>
        <taxon>Bacillati</taxon>
        <taxon>Bacillota</taxon>
        <taxon>Bacilli</taxon>
        <taxon>Bacillales</taxon>
        <taxon>Paenibacillaceae</taxon>
        <taxon>Paenibacillus</taxon>
    </lineage>
</organism>
<dbReference type="InterPro" id="IPR026881">
    <property type="entry name" value="WYL_dom"/>
</dbReference>